<evidence type="ECO:0000313" key="2">
    <source>
        <dbReference type="EMBL" id="KAK3610969.1"/>
    </source>
</evidence>
<gene>
    <name evidence="2" type="ORF">CHS0354_000154</name>
</gene>
<keyword evidence="1" id="KW-1133">Transmembrane helix</keyword>
<dbReference type="EMBL" id="JAEAOA010000055">
    <property type="protein sequence ID" value="KAK3610969.1"/>
    <property type="molecule type" value="Genomic_DNA"/>
</dbReference>
<dbReference type="AlphaFoldDB" id="A0AAE0TJ87"/>
<reference evidence="2" key="1">
    <citation type="journal article" date="2021" name="Genome Biol. Evol.">
        <title>A High-Quality Reference Genome for a Parasitic Bivalve with Doubly Uniparental Inheritance (Bivalvia: Unionida).</title>
        <authorList>
            <person name="Smith C.H."/>
        </authorList>
    </citation>
    <scope>NUCLEOTIDE SEQUENCE</scope>
    <source>
        <strain evidence="2">CHS0354</strain>
    </source>
</reference>
<comment type="caution">
    <text evidence="2">The sequence shown here is derived from an EMBL/GenBank/DDBJ whole genome shotgun (WGS) entry which is preliminary data.</text>
</comment>
<reference evidence="2" key="2">
    <citation type="journal article" date="2021" name="Genome Biol. Evol.">
        <title>Developing a high-quality reference genome for a parasitic bivalve with doubly uniparental inheritance (Bivalvia: Unionida).</title>
        <authorList>
            <person name="Smith C.H."/>
        </authorList>
    </citation>
    <scope>NUCLEOTIDE SEQUENCE</scope>
    <source>
        <strain evidence="2">CHS0354</strain>
        <tissue evidence="2">Mantle</tissue>
    </source>
</reference>
<protein>
    <submittedName>
        <fullName evidence="2">Uncharacterized protein</fullName>
    </submittedName>
</protein>
<evidence type="ECO:0000256" key="1">
    <source>
        <dbReference type="SAM" id="Phobius"/>
    </source>
</evidence>
<keyword evidence="1" id="KW-0812">Transmembrane</keyword>
<sequence length="78" mass="9263">MYFILVDLATLKHDSEIFDFAWNITGNVHLFFGCIFEFSWNLFGRNTARRPLCQRQYVSKETTLSQADWFSRKLLFGC</sequence>
<reference evidence="2" key="3">
    <citation type="submission" date="2023-05" db="EMBL/GenBank/DDBJ databases">
        <authorList>
            <person name="Smith C.H."/>
        </authorList>
    </citation>
    <scope>NUCLEOTIDE SEQUENCE</scope>
    <source>
        <strain evidence="2">CHS0354</strain>
        <tissue evidence="2">Mantle</tissue>
    </source>
</reference>
<keyword evidence="3" id="KW-1185">Reference proteome</keyword>
<name>A0AAE0TJ87_9BIVA</name>
<feature type="transmembrane region" description="Helical" evidence="1">
    <location>
        <begin position="20"/>
        <end position="40"/>
    </location>
</feature>
<organism evidence="2 3">
    <name type="scientific">Potamilus streckersoni</name>
    <dbReference type="NCBI Taxonomy" id="2493646"/>
    <lineage>
        <taxon>Eukaryota</taxon>
        <taxon>Metazoa</taxon>
        <taxon>Spiralia</taxon>
        <taxon>Lophotrochozoa</taxon>
        <taxon>Mollusca</taxon>
        <taxon>Bivalvia</taxon>
        <taxon>Autobranchia</taxon>
        <taxon>Heteroconchia</taxon>
        <taxon>Palaeoheterodonta</taxon>
        <taxon>Unionida</taxon>
        <taxon>Unionoidea</taxon>
        <taxon>Unionidae</taxon>
        <taxon>Ambleminae</taxon>
        <taxon>Lampsilini</taxon>
        <taxon>Potamilus</taxon>
    </lineage>
</organism>
<accession>A0AAE0TJ87</accession>
<dbReference type="Proteomes" id="UP001195483">
    <property type="component" value="Unassembled WGS sequence"/>
</dbReference>
<keyword evidence="1" id="KW-0472">Membrane</keyword>
<evidence type="ECO:0000313" key="3">
    <source>
        <dbReference type="Proteomes" id="UP001195483"/>
    </source>
</evidence>
<proteinExistence type="predicted"/>